<feature type="domain" description="Double jelly roll-like" evidence="1">
    <location>
        <begin position="77"/>
        <end position="157"/>
    </location>
</feature>
<dbReference type="Pfam" id="PF21738">
    <property type="entry name" value="DJR-like_dom"/>
    <property type="match status" value="1"/>
</dbReference>
<evidence type="ECO:0000259" key="1">
    <source>
        <dbReference type="Pfam" id="PF21738"/>
    </source>
</evidence>
<dbReference type="EMBL" id="KQ981329">
    <property type="protein sequence ID" value="KYN42685.1"/>
    <property type="molecule type" value="Genomic_DNA"/>
</dbReference>
<evidence type="ECO:0000313" key="2">
    <source>
        <dbReference type="EMBL" id="KYN42685.1"/>
    </source>
</evidence>
<protein>
    <recommendedName>
        <fullName evidence="1">Double jelly roll-like domain-containing protein</fullName>
    </recommendedName>
</protein>
<sequence length="243" mass="27556">MALTRLDMGGAQDEGLPSLTRVLTSSRTVSGNISPTVTGLSGLSHALGAGPRIIEDAYLSKEMCIRVIGKGGGKLLKKNIMKAIKTYFDHCKLTHIKLYLNSKFYPYDNLNIDFDKYKTAVLYDMYVHFRTSYYQIFRENRETLLNMENFLYDVTLIFYTNIFKVYANVIALDSATGYILEIDAEYTFHSRSIFSENLVAIELRKLEVKFTKIVLNPHDNKRYIVLGSTDTLPWGGGGITDVK</sequence>
<reference evidence="2 3" key="1">
    <citation type="submission" date="2016-03" db="EMBL/GenBank/DDBJ databases">
        <title>Trachymyrmex septentrionalis WGS genome.</title>
        <authorList>
            <person name="Nygaard S."/>
            <person name="Hu H."/>
            <person name="Boomsma J."/>
            <person name="Zhang G."/>
        </authorList>
    </citation>
    <scope>NUCLEOTIDE SEQUENCE [LARGE SCALE GENOMIC DNA]</scope>
    <source>
        <strain evidence="2">Tsep2-gDNA-1</strain>
        <tissue evidence="2">Whole body</tissue>
    </source>
</reference>
<accession>A0A151K095</accession>
<gene>
    <name evidence="2" type="ORF">ALC56_02885</name>
</gene>
<evidence type="ECO:0000313" key="3">
    <source>
        <dbReference type="Proteomes" id="UP000078541"/>
    </source>
</evidence>
<dbReference type="AlphaFoldDB" id="A0A151K095"/>
<proteinExistence type="predicted"/>
<dbReference type="STRING" id="34720.A0A151K095"/>
<organism evidence="2 3">
    <name type="scientific">Trachymyrmex septentrionalis</name>
    <dbReference type="NCBI Taxonomy" id="34720"/>
    <lineage>
        <taxon>Eukaryota</taxon>
        <taxon>Metazoa</taxon>
        <taxon>Ecdysozoa</taxon>
        <taxon>Arthropoda</taxon>
        <taxon>Hexapoda</taxon>
        <taxon>Insecta</taxon>
        <taxon>Pterygota</taxon>
        <taxon>Neoptera</taxon>
        <taxon>Endopterygota</taxon>
        <taxon>Hymenoptera</taxon>
        <taxon>Apocrita</taxon>
        <taxon>Aculeata</taxon>
        <taxon>Formicoidea</taxon>
        <taxon>Formicidae</taxon>
        <taxon>Myrmicinae</taxon>
        <taxon>Trachymyrmex</taxon>
    </lineage>
</organism>
<name>A0A151K095_9HYME</name>
<dbReference type="InterPro" id="IPR049512">
    <property type="entry name" value="DJR-like_dom"/>
</dbReference>
<dbReference type="Proteomes" id="UP000078541">
    <property type="component" value="Unassembled WGS sequence"/>
</dbReference>
<keyword evidence="3" id="KW-1185">Reference proteome</keyword>